<dbReference type="GO" id="GO:0003700">
    <property type="term" value="F:DNA-binding transcription factor activity"/>
    <property type="evidence" value="ECO:0007669"/>
    <property type="project" value="InterPro"/>
</dbReference>
<keyword evidence="1" id="KW-0805">Transcription regulation</keyword>
<dbReference type="Gene3D" id="3.30.70.270">
    <property type="match status" value="1"/>
</dbReference>
<dbReference type="PANTHER" id="PTHR43280:SF27">
    <property type="entry name" value="TRANSCRIPTIONAL REGULATOR MTLR"/>
    <property type="match status" value="1"/>
</dbReference>
<evidence type="ECO:0000256" key="4">
    <source>
        <dbReference type="SAM" id="Phobius"/>
    </source>
</evidence>
<dbReference type="PANTHER" id="PTHR43280">
    <property type="entry name" value="ARAC-FAMILY TRANSCRIPTIONAL REGULATOR"/>
    <property type="match status" value="1"/>
</dbReference>
<proteinExistence type="predicted"/>
<keyword evidence="4" id="KW-0812">Transmembrane</keyword>
<sequence>MTHSLKKWLKYNLANTQTRFVLILTVSVFFIILAVSLTSYYTSKSVLQEELSEPQRQMLQLNMNVIDDSIKESDKAAIQVALSDNVYKFLTTREQNSYGNISELYQLLSTLISNSKYIKSIYVYDMTRGSFVAIPQGYSSSKMNFIDSEWIGVADEFGDRMTVIKKRQVPEGAAGKGSDVTLFRKIMLQGQFKGIVAVNLKAEELFAKLNPPVMNNLNRMRYIIDERDDILYSASNYDFDQEAIRQALVELREDGSGDITHQNRQLLVNQLVSPVTGWKYVSIVVQDSLLAKSKKVRNVVLSVSLAALALGSATIFYINVAAFRPVRRLRQLFSAYERKNASPEGIDLEKLAGELLSNHAHLSQLVRETMSEASSKLLYDIYTGNLPGRREIEEKWARYFGDWSAEPVTVAIISIDRYEEWSRTFSGGDQSLLKFAMANIVAELFEQKWRVVCADFGKDKMAILVQPRDAGMRPERMLEESIEVVARLLKFSVSVGVSTAQTEITQLRQAMLEAENALTYRLYQGYGQMIPFHEVSGHEVREAIADEGWLEELLRQIESGQESGSLEAIERLVAEVRKQYGYPSAALSFLRSALERIDRLRLAEDEDASDRTFERFDTLHLDDIQEELRRRVLPLVQRFRRLIDSKDFMTCHRMIEHMKQHLSEPIGIPEIADEVGISSSLASQIFKQETGETIYNYLTRLRMERAAELLVKTEYRISDIAVMVGYQHENSFIRSFRKFKDITPGKYRDMMRTRMDAMLE</sequence>
<evidence type="ECO:0000256" key="1">
    <source>
        <dbReference type="ARBA" id="ARBA00023015"/>
    </source>
</evidence>
<dbReference type="SMART" id="SM00342">
    <property type="entry name" value="HTH_ARAC"/>
    <property type="match status" value="1"/>
</dbReference>
<protein>
    <submittedName>
        <fullName evidence="6">AraC family transcriptional regulator</fullName>
    </submittedName>
</protein>
<keyword evidence="3" id="KW-0804">Transcription</keyword>
<feature type="transmembrane region" description="Helical" evidence="4">
    <location>
        <begin position="20"/>
        <end position="41"/>
    </location>
</feature>
<dbReference type="PROSITE" id="PS01124">
    <property type="entry name" value="HTH_ARAC_FAMILY_2"/>
    <property type="match status" value="1"/>
</dbReference>
<dbReference type="EMBL" id="NMQW01000042">
    <property type="protein sequence ID" value="OXM83639.1"/>
    <property type="molecule type" value="Genomic_DNA"/>
</dbReference>
<comment type="caution">
    <text evidence="6">The sequence shown here is derived from an EMBL/GenBank/DDBJ whole genome shotgun (WGS) entry which is preliminary data.</text>
</comment>
<evidence type="ECO:0000256" key="3">
    <source>
        <dbReference type="ARBA" id="ARBA00023163"/>
    </source>
</evidence>
<dbReference type="Pfam" id="PF12833">
    <property type="entry name" value="HTH_18"/>
    <property type="match status" value="1"/>
</dbReference>
<evidence type="ECO:0000313" key="7">
    <source>
        <dbReference type="Proteomes" id="UP000215509"/>
    </source>
</evidence>
<feature type="transmembrane region" description="Helical" evidence="4">
    <location>
        <begin position="299"/>
        <end position="320"/>
    </location>
</feature>
<dbReference type="InterPro" id="IPR018062">
    <property type="entry name" value="HTH_AraC-typ_CS"/>
</dbReference>
<dbReference type="Gene3D" id="1.10.10.60">
    <property type="entry name" value="Homeodomain-like"/>
    <property type="match status" value="2"/>
</dbReference>
<dbReference type="InterPro" id="IPR043128">
    <property type="entry name" value="Rev_trsase/Diguanyl_cyclase"/>
</dbReference>
<dbReference type="InterPro" id="IPR018060">
    <property type="entry name" value="HTH_AraC"/>
</dbReference>
<keyword evidence="4" id="KW-0472">Membrane</keyword>
<reference evidence="6 7" key="1">
    <citation type="submission" date="2017-07" db="EMBL/GenBank/DDBJ databases">
        <title>Genome sequencing and assembly of Paenibacillus rigui.</title>
        <authorList>
            <person name="Mayilraj S."/>
        </authorList>
    </citation>
    <scope>NUCLEOTIDE SEQUENCE [LARGE SCALE GENOMIC DNA]</scope>
    <source>
        <strain evidence="6 7">JCM 16352</strain>
    </source>
</reference>
<evidence type="ECO:0000259" key="5">
    <source>
        <dbReference type="PROSITE" id="PS01124"/>
    </source>
</evidence>
<evidence type="ECO:0000256" key="2">
    <source>
        <dbReference type="ARBA" id="ARBA00023125"/>
    </source>
</evidence>
<dbReference type="InterPro" id="IPR009057">
    <property type="entry name" value="Homeodomain-like_sf"/>
</dbReference>
<dbReference type="OrthoDB" id="2644435at2"/>
<accession>A0A229UL48</accession>
<dbReference type="InterPro" id="IPR041522">
    <property type="entry name" value="CdaR_GGDEF"/>
</dbReference>
<keyword evidence="4" id="KW-1133">Transmembrane helix</keyword>
<name>A0A229UL48_9BACL</name>
<dbReference type="GO" id="GO:0043565">
    <property type="term" value="F:sequence-specific DNA binding"/>
    <property type="evidence" value="ECO:0007669"/>
    <property type="project" value="InterPro"/>
</dbReference>
<dbReference type="PROSITE" id="PS00041">
    <property type="entry name" value="HTH_ARAC_FAMILY_1"/>
    <property type="match status" value="1"/>
</dbReference>
<keyword evidence="7" id="KW-1185">Reference proteome</keyword>
<dbReference type="Pfam" id="PF17853">
    <property type="entry name" value="GGDEF_2"/>
    <property type="match status" value="1"/>
</dbReference>
<feature type="domain" description="HTH araC/xylS-type" evidence="5">
    <location>
        <begin position="652"/>
        <end position="750"/>
    </location>
</feature>
<dbReference type="SUPFAM" id="SSF46689">
    <property type="entry name" value="Homeodomain-like"/>
    <property type="match status" value="2"/>
</dbReference>
<dbReference type="RefSeq" id="WP_094017566.1">
    <property type="nucleotide sequence ID" value="NZ_NMQW01000042.1"/>
</dbReference>
<dbReference type="Proteomes" id="UP000215509">
    <property type="component" value="Unassembled WGS sequence"/>
</dbReference>
<dbReference type="AlphaFoldDB" id="A0A229UL48"/>
<evidence type="ECO:0000313" key="6">
    <source>
        <dbReference type="EMBL" id="OXM83639.1"/>
    </source>
</evidence>
<keyword evidence="2" id="KW-0238">DNA-binding</keyword>
<gene>
    <name evidence="6" type="ORF">CF651_24760</name>
</gene>
<organism evidence="6 7">
    <name type="scientific">Paenibacillus rigui</name>
    <dbReference type="NCBI Taxonomy" id="554312"/>
    <lineage>
        <taxon>Bacteria</taxon>
        <taxon>Bacillati</taxon>
        <taxon>Bacillota</taxon>
        <taxon>Bacilli</taxon>
        <taxon>Bacillales</taxon>
        <taxon>Paenibacillaceae</taxon>
        <taxon>Paenibacillus</taxon>
    </lineage>
</organism>